<dbReference type="SUPFAM" id="SSF56752">
    <property type="entry name" value="D-aminoacid aminotransferase-like PLP-dependent enzymes"/>
    <property type="match status" value="1"/>
</dbReference>
<keyword evidence="3 5" id="KW-0663">Pyridoxal phosphate</keyword>
<dbReference type="PANTHER" id="PTHR42743:SF11">
    <property type="entry name" value="AMINODEOXYCHORISMATE LYASE"/>
    <property type="match status" value="1"/>
</dbReference>
<dbReference type="PROSITE" id="PS00770">
    <property type="entry name" value="AA_TRANSFER_CLASS_4"/>
    <property type="match status" value="1"/>
</dbReference>
<dbReference type="Gene3D" id="3.20.10.10">
    <property type="entry name" value="D-amino Acid Aminotransferase, subunit A, domain 2"/>
    <property type="match status" value="1"/>
</dbReference>
<organism evidence="6 7">
    <name type="scientific">Acidaminobacter hydrogenoformans DSM 2784</name>
    <dbReference type="NCBI Taxonomy" id="1120920"/>
    <lineage>
        <taxon>Bacteria</taxon>
        <taxon>Bacillati</taxon>
        <taxon>Bacillota</taxon>
        <taxon>Clostridia</taxon>
        <taxon>Peptostreptococcales</taxon>
        <taxon>Acidaminobacteraceae</taxon>
        <taxon>Acidaminobacter</taxon>
    </lineage>
</organism>
<dbReference type="PANTHER" id="PTHR42743">
    <property type="entry name" value="AMINO-ACID AMINOTRANSFERASE"/>
    <property type="match status" value="1"/>
</dbReference>
<keyword evidence="6" id="KW-0032">Aminotransferase</keyword>
<evidence type="ECO:0000313" key="7">
    <source>
        <dbReference type="Proteomes" id="UP000199208"/>
    </source>
</evidence>
<evidence type="ECO:0000313" key="6">
    <source>
        <dbReference type="EMBL" id="SCZ77634.1"/>
    </source>
</evidence>
<dbReference type="GO" id="GO:0008652">
    <property type="term" value="P:amino acid biosynthetic process"/>
    <property type="evidence" value="ECO:0007669"/>
    <property type="project" value="UniProtKB-ARBA"/>
</dbReference>
<dbReference type="InterPro" id="IPR050571">
    <property type="entry name" value="Class-IV_PLP-Dep_Aminotrnsfr"/>
</dbReference>
<comment type="cofactor">
    <cofactor evidence="1 5">
        <name>pyridoxal 5'-phosphate</name>
        <dbReference type="ChEBI" id="CHEBI:597326"/>
    </cofactor>
</comment>
<protein>
    <submittedName>
        <fullName evidence="6">Branched-chain amino acid aminotransferase</fullName>
    </submittedName>
</protein>
<dbReference type="InterPro" id="IPR018300">
    <property type="entry name" value="Aminotrans_IV_CS"/>
</dbReference>
<dbReference type="Gene3D" id="3.30.470.10">
    <property type="match status" value="1"/>
</dbReference>
<dbReference type="Pfam" id="PF01063">
    <property type="entry name" value="Aminotran_4"/>
    <property type="match status" value="1"/>
</dbReference>
<dbReference type="InterPro" id="IPR036038">
    <property type="entry name" value="Aminotransferase-like"/>
</dbReference>
<evidence type="ECO:0000256" key="4">
    <source>
        <dbReference type="RuleBase" id="RU004106"/>
    </source>
</evidence>
<accession>A0A1G5RU65</accession>
<comment type="similarity">
    <text evidence="2 4">Belongs to the class-IV pyridoxal-phosphate-dependent aminotransferase family.</text>
</comment>
<dbReference type="GO" id="GO:0046394">
    <property type="term" value="P:carboxylic acid biosynthetic process"/>
    <property type="evidence" value="ECO:0007669"/>
    <property type="project" value="UniProtKB-ARBA"/>
</dbReference>
<dbReference type="AlphaFoldDB" id="A0A1G5RU65"/>
<dbReference type="GO" id="GO:0008483">
    <property type="term" value="F:transaminase activity"/>
    <property type="evidence" value="ECO:0007669"/>
    <property type="project" value="UniProtKB-KW"/>
</dbReference>
<sequence length="284" mass="31812">MNLGVSLLEINANLSFVAADGQVYYAYDLEEWPFQGKTIYEVIRIMEGKPLFMEEHLERLKQSGLSLGMPAEGIETAVAEDMKQVVAHCDIKDNNLKIVAGYLESGAFSYVVFPVKSFYPPESYYENGVKTVLMQVERENPNAKVINAELSAKVDRMRETSEIFEGLLVDSEGRVTEGSRSNVFFVKGDRLLTPKSSHVLLGITRQKLLLVIQDLKVDFEEAEIKADELQNYDACFITGTSIGLLPVARIDEVIIASSSNPLLKSLQEGYDKIVKTSLEKIDWE</sequence>
<dbReference type="Proteomes" id="UP000199208">
    <property type="component" value="Unassembled WGS sequence"/>
</dbReference>
<dbReference type="GO" id="GO:0005829">
    <property type="term" value="C:cytosol"/>
    <property type="evidence" value="ECO:0007669"/>
    <property type="project" value="TreeGrafter"/>
</dbReference>
<name>A0A1G5RU65_9FIRM</name>
<gene>
    <name evidence="6" type="ORF">SAMN03080599_00832</name>
</gene>
<evidence type="ECO:0000256" key="2">
    <source>
        <dbReference type="ARBA" id="ARBA00009320"/>
    </source>
</evidence>
<dbReference type="InterPro" id="IPR043131">
    <property type="entry name" value="BCAT-like_N"/>
</dbReference>
<dbReference type="STRING" id="1120920.SAMN03080599_00832"/>
<evidence type="ECO:0000256" key="1">
    <source>
        <dbReference type="ARBA" id="ARBA00001933"/>
    </source>
</evidence>
<dbReference type="CDD" id="cd00449">
    <property type="entry name" value="PLPDE_IV"/>
    <property type="match status" value="1"/>
</dbReference>
<dbReference type="InterPro" id="IPR001544">
    <property type="entry name" value="Aminotrans_IV"/>
</dbReference>
<dbReference type="InterPro" id="IPR043132">
    <property type="entry name" value="BCAT-like_C"/>
</dbReference>
<dbReference type="EMBL" id="FMWL01000003">
    <property type="protein sequence ID" value="SCZ77634.1"/>
    <property type="molecule type" value="Genomic_DNA"/>
</dbReference>
<evidence type="ECO:0000256" key="3">
    <source>
        <dbReference type="ARBA" id="ARBA00022898"/>
    </source>
</evidence>
<keyword evidence="7" id="KW-1185">Reference proteome</keyword>
<keyword evidence="6" id="KW-0808">Transferase</keyword>
<proteinExistence type="inferred from homology"/>
<reference evidence="6 7" key="1">
    <citation type="submission" date="2016-10" db="EMBL/GenBank/DDBJ databases">
        <authorList>
            <person name="de Groot N.N."/>
        </authorList>
    </citation>
    <scope>NUCLEOTIDE SEQUENCE [LARGE SCALE GENOMIC DNA]</scope>
    <source>
        <strain evidence="6 7">DSM 2784</strain>
    </source>
</reference>
<dbReference type="FunFam" id="3.20.10.10:FF:000002">
    <property type="entry name" value="D-alanine aminotransferase"/>
    <property type="match status" value="1"/>
</dbReference>
<evidence type="ECO:0000256" key="5">
    <source>
        <dbReference type="RuleBase" id="RU004516"/>
    </source>
</evidence>